<keyword evidence="1" id="KW-1133">Transmembrane helix</keyword>
<organism evidence="5 6">
    <name type="scientific">Spinacia oleracea</name>
    <name type="common">Spinach</name>
    <dbReference type="NCBI Taxonomy" id="3562"/>
    <lineage>
        <taxon>Eukaryota</taxon>
        <taxon>Viridiplantae</taxon>
        <taxon>Streptophyta</taxon>
        <taxon>Embryophyta</taxon>
        <taxon>Tracheophyta</taxon>
        <taxon>Spermatophyta</taxon>
        <taxon>Magnoliopsida</taxon>
        <taxon>eudicotyledons</taxon>
        <taxon>Gunneridae</taxon>
        <taxon>Pentapetalae</taxon>
        <taxon>Caryophyllales</taxon>
        <taxon>Chenopodiaceae</taxon>
        <taxon>Chenopodioideae</taxon>
        <taxon>Anserineae</taxon>
        <taxon>Spinacia</taxon>
    </lineage>
</organism>
<feature type="domain" description="Endonuclease/exonuclease/phosphatase" evidence="3">
    <location>
        <begin position="5"/>
        <end position="225"/>
    </location>
</feature>
<evidence type="ECO:0000313" key="5">
    <source>
        <dbReference type="Proteomes" id="UP000813463"/>
    </source>
</evidence>
<dbReference type="Pfam" id="PF03372">
    <property type="entry name" value="Exo_endo_phos"/>
    <property type="match status" value="1"/>
</dbReference>
<dbReference type="Proteomes" id="UP000813463">
    <property type="component" value="Chromosome 3"/>
</dbReference>
<feature type="domain" description="Reverse transcriptase" evidence="2">
    <location>
        <begin position="439"/>
        <end position="550"/>
    </location>
</feature>
<dbReference type="CDD" id="cd01650">
    <property type="entry name" value="RT_nLTR_like"/>
    <property type="match status" value="1"/>
</dbReference>
<dbReference type="PANTHER" id="PTHR33116">
    <property type="entry name" value="REVERSE TRANSCRIPTASE ZINC-BINDING DOMAIN-CONTAINING PROTEIN-RELATED-RELATED"/>
    <property type="match status" value="1"/>
</dbReference>
<dbReference type="Pfam" id="PF13966">
    <property type="entry name" value="zf-RVT"/>
    <property type="match status" value="1"/>
</dbReference>
<evidence type="ECO:0000259" key="4">
    <source>
        <dbReference type="Pfam" id="PF13966"/>
    </source>
</evidence>
<reference evidence="5" key="1">
    <citation type="journal article" date="2021" name="Nat. Commun.">
        <title>Genomic analyses provide insights into spinach domestication and the genetic basis of agronomic traits.</title>
        <authorList>
            <person name="Cai X."/>
            <person name="Sun X."/>
            <person name="Xu C."/>
            <person name="Sun H."/>
            <person name="Wang X."/>
            <person name="Ge C."/>
            <person name="Zhang Z."/>
            <person name="Wang Q."/>
            <person name="Fei Z."/>
            <person name="Jiao C."/>
            <person name="Wang Q."/>
        </authorList>
    </citation>
    <scope>NUCLEOTIDE SEQUENCE [LARGE SCALE GENOMIC DNA]</scope>
    <source>
        <strain evidence="5">cv. Varoflay</strain>
    </source>
</reference>
<dbReference type="GeneID" id="130470187"/>
<dbReference type="InterPro" id="IPR026960">
    <property type="entry name" value="RVT-Znf"/>
</dbReference>
<evidence type="ECO:0000313" key="6">
    <source>
        <dbReference type="RefSeq" id="XP_056695804.1"/>
    </source>
</evidence>
<feature type="transmembrane region" description="Helical" evidence="1">
    <location>
        <begin position="51"/>
        <end position="73"/>
    </location>
</feature>
<evidence type="ECO:0000259" key="2">
    <source>
        <dbReference type="Pfam" id="PF00078"/>
    </source>
</evidence>
<dbReference type="PANTHER" id="PTHR33116:SF86">
    <property type="entry name" value="REVERSE TRANSCRIPTASE DOMAIN-CONTAINING PROTEIN"/>
    <property type="match status" value="1"/>
</dbReference>
<name>A0ABM3RJK6_SPIOL</name>
<dbReference type="Gene3D" id="3.60.10.10">
    <property type="entry name" value="Endonuclease/exonuclease/phosphatase"/>
    <property type="match status" value="1"/>
</dbReference>
<evidence type="ECO:0000259" key="3">
    <source>
        <dbReference type="Pfam" id="PF03372"/>
    </source>
</evidence>
<keyword evidence="5" id="KW-1185">Reference proteome</keyword>
<sequence>MNSLCWNCRGFGNPRSVNALRNWCATLAPDLVFLSETKIHRKAAKKAKHRLGYSCAFGVSSIGLSGGLCVYWKGENITFNLVSFSQNHICGDVIVSSDRSWRFIGIYGWPETANKYRTWELVRKLCENVHGPLVIGGDFNEILSHDEKEGGADVERRAIPEFREMMDDCSLRDLGFEGHWYTWERGITAQTMVRERLDKFVCNTSWAAAFPEASVQHLVRFKSDHTPILLSMGRPRKRKKKRKRAFKFESAWLLDDQCERVKLEDLYEKQEAYWYLRSRVAEIKDGDKNTKYFHHKASQRRRRNEIKGLRDETGKWCTEEEEMEVIVQKFYSALFTSSSPTMSDCDAVLEACQPSISTSHNEDLLREYTKEDVRATLFSMHPCKAPGPDGMHAMFYQRFWHIVGDNISNHVCNILHGICSPRKINNTNVALISKVKSPTSMTDFRPIALCNVLYKIASKAIVMRLKSILPEVISENQSAFVPGRLITNNALIALELFHTMKRRSKGRKGTIAMKLDMSKAYDRVEWTFLERLLLRLGFAERWVKVVMDWMINKAVESGDIHGARASRNGPAVSHLLFADDILLFARANRRECQKIVDILNIYEAASGQKINYDKSEVSFSKGVCESRKGELLDILKMKQVDEHAKYLGIPTIIGRSKKSVFAALKDRIWKKLQGWKEKLLSRAGKEVLIKSVIQAIPTYIMGIYKLPGKYYPNGDFLESYRGPASSFAWRSIWAAKALLKEGLIWRVGDGKSINIWHDQWVADESGGHITSSPNAAIEQVCELIDQDSKEWRYDLISKFFNDRDERCILAIPISDRMPKDVLTWAFSNDGLYSVKTAYMLGKSCNLDDIHAAWLEIWKLNVTPKAKHFVWRVCTGTLRVRALLKTRHLSDVDGCPLCPDTVETLNHALFECRSVCNLWKDSGYEVLLRNSNSLPFGDLIVAWSKEEAKVCQMGVFLLWSIWNRRNDKIFNNRETPHNILLERVWKLTEDFNSYNQRIYGAVLTPAARSPNTWRPPPQDVVKLNCDAAVIDNGWVGMGVGGQE</sequence>
<dbReference type="SUPFAM" id="SSF56219">
    <property type="entry name" value="DNase I-like"/>
    <property type="match status" value="1"/>
</dbReference>
<keyword evidence="1" id="KW-0812">Transmembrane</keyword>
<dbReference type="InterPro" id="IPR043502">
    <property type="entry name" value="DNA/RNA_pol_sf"/>
</dbReference>
<dbReference type="InterPro" id="IPR036691">
    <property type="entry name" value="Endo/exonu/phosph_ase_sf"/>
</dbReference>
<feature type="domain" description="Reverse transcriptase zinc-binding" evidence="4">
    <location>
        <begin position="832"/>
        <end position="918"/>
    </location>
</feature>
<gene>
    <name evidence="6" type="primary">LOC130470187</name>
</gene>
<dbReference type="RefSeq" id="XP_056695804.1">
    <property type="nucleotide sequence ID" value="XM_056839826.1"/>
</dbReference>
<reference evidence="6" key="2">
    <citation type="submission" date="2025-08" db="UniProtKB">
        <authorList>
            <consortium name="RefSeq"/>
        </authorList>
    </citation>
    <scope>IDENTIFICATION</scope>
    <source>
        <tissue evidence="6">Leaf</tissue>
    </source>
</reference>
<proteinExistence type="predicted"/>
<evidence type="ECO:0000256" key="1">
    <source>
        <dbReference type="SAM" id="Phobius"/>
    </source>
</evidence>
<dbReference type="Pfam" id="PF00078">
    <property type="entry name" value="RVT_1"/>
    <property type="match status" value="1"/>
</dbReference>
<dbReference type="SUPFAM" id="SSF56672">
    <property type="entry name" value="DNA/RNA polymerases"/>
    <property type="match status" value="1"/>
</dbReference>
<dbReference type="InterPro" id="IPR005135">
    <property type="entry name" value="Endo/exonuclease/phosphatase"/>
</dbReference>
<protein>
    <recommendedName>
        <fullName evidence="7">Reverse transcriptase domain-containing protein</fullName>
    </recommendedName>
</protein>
<evidence type="ECO:0008006" key="7">
    <source>
        <dbReference type="Google" id="ProtNLM"/>
    </source>
</evidence>
<dbReference type="InterPro" id="IPR000477">
    <property type="entry name" value="RT_dom"/>
</dbReference>
<accession>A0ABM3RJK6</accession>
<keyword evidence="1" id="KW-0472">Membrane</keyword>